<dbReference type="OrthoDB" id="2436196at2"/>
<name>A0A3M7TN62_9BACI</name>
<comment type="pathway">
    <text evidence="2 9">Amine and polyamine biosynthesis; ectoine biosynthesis; L-ectoine from L-aspartate 4-semialdehyde: step 2/3.</text>
</comment>
<dbReference type="RefSeq" id="WP_122900372.1">
    <property type="nucleotide sequence ID" value="NZ_RHIB01000003.1"/>
</dbReference>
<dbReference type="GO" id="GO:0019491">
    <property type="term" value="P:ectoine biosynthetic process"/>
    <property type="evidence" value="ECO:0007669"/>
    <property type="project" value="UniProtKB-UniPathway"/>
</dbReference>
<dbReference type="UniPathway" id="UPA00067">
    <property type="reaction ID" value="UER00122"/>
</dbReference>
<comment type="catalytic activity">
    <reaction evidence="8 9">
        <text>L-2,4-diaminobutanoate + acetyl-CoA = (2S)-4-acetamido-2-aminobutanoate + CoA + H(+)</text>
        <dbReference type="Rhea" id="RHEA:16901"/>
        <dbReference type="ChEBI" id="CHEBI:15378"/>
        <dbReference type="ChEBI" id="CHEBI:57287"/>
        <dbReference type="ChEBI" id="CHEBI:57288"/>
        <dbReference type="ChEBI" id="CHEBI:58761"/>
        <dbReference type="ChEBI" id="CHEBI:58929"/>
        <dbReference type="EC" id="2.3.1.178"/>
    </reaction>
</comment>
<evidence type="ECO:0000256" key="7">
    <source>
        <dbReference type="ARBA" id="ARBA00023315"/>
    </source>
</evidence>
<dbReference type="EMBL" id="RHIB01000003">
    <property type="protein sequence ID" value="RNA66684.1"/>
    <property type="molecule type" value="Genomic_DNA"/>
</dbReference>
<evidence type="ECO:0000259" key="10">
    <source>
        <dbReference type="PROSITE" id="PS51186"/>
    </source>
</evidence>
<dbReference type="Gene3D" id="3.40.630.30">
    <property type="match status" value="1"/>
</dbReference>
<dbReference type="Proteomes" id="UP000278746">
    <property type="component" value="Unassembled WGS sequence"/>
</dbReference>
<keyword evidence="7 9" id="KW-0012">Acyltransferase</keyword>
<evidence type="ECO:0000256" key="6">
    <source>
        <dbReference type="ARBA" id="ARBA00022679"/>
    </source>
</evidence>
<sequence>MSTNSTVRDVTFSKPTVNDGAAMWKLVNSTSLDQNSSYKYLMMCEFFGETCVAAKEQDRLVGFITAFIPPKQEDTIFIWQVGVDTSQRGKGVASKMMNELLSREACRNVRFLEATVTPSNGASEALFRGLARDFSTSCVVSTCFPAELFPEDDHESELTFRVGPMTEKRNGGI</sequence>
<dbReference type="InterPro" id="IPR012772">
    <property type="entry name" value="Ectoine_EctA"/>
</dbReference>
<reference evidence="11 12" key="1">
    <citation type="submission" date="2018-10" db="EMBL/GenBank/DDBJ databases">
        <title>Bacillus Keqinensis sp. nov., a moderately halophilic bacterium isolated from a saline-alkaline lake.</title>
        <authorList>
            <person name="Wang H."/>
        </authorList>
    </citation>
    <scope>NUCLEOTIDE SEQUENCE [LARGE SCALE GENOMIC DNA]</scope>
    <source>
        <strain evidence="11 12">KQ-3</strain>
    </source>
</reference>
<comment type="caution">
    <text evidence="11">The sequence shown here is derived from an EMBL/GenBank/DDBJ whole genome shotgun (WGS) entry which is preliminary data.</text>
</comment>
<dbReference type="EC" id="2.3.1.178" evidence="4 9"/>
<dbReference type="GO" id="GO:0033816">
    <property type="term" value="F:diaminobutyrate acetyltransferase activity"/>
    <property type="evidence" value="ECO:0007669"/>
    <property type="project" value="UniProtKB-EC"/>
</dbReference>
<proteinExistence type="inferred from homology"/>
<evidence type="ECO:0000256" key="5">
    <source>
        <dbReference type="ARBA" id="ARBA00017935"/>
    </source>
</evidence>
<protein>
    <recommendedName>
        <fullName evidence="5 9">L-2,4-diaminobutyric acid acetyltransferase</fullName>
        <shortName evidence="9">DABA acetyltransferase</shortName>
        <ecNumber evidence="4 9">2.3.1.178</ecNumber>
    </recommendedName>
</protein>
<evidence type="ECO:0000256" key="1">
    <source>
        <dbReference type="ARBA" id="ARBA00003741"/>
    </source>
</evidence>
<evidence type="ECO:0000256" key="4">
    <source>
        <dbReference type="ARBA" id="ARBA00012355"/>
    </source>
</evidence>
<dbReference type="InterPro" id="IPR000182">
    <property type="entry name" value="GNAT_dom"/>
</dbReference>
<evidence type="ECO:0000256" key="2">
    <source>
        <dbReference type="ARBA" id="ARBA00004978"/>
    </source>
</evidence>
<feature type="domain" description="N-acetyltransferase" evidence="10">
    <location>
        <begin position="10"/>
        <end position="151"/>
    </location>
</feature>
<evidence type="ECO:0000313" key="11">
    <source>
        <dbReference type="EMBL" id="RNA66684.1"/>
    </source>
</evidence>
<dbReference type="NCBIfam" id="TIGR02406">
    <property type="entry name" value="ectoine_EctA"/>
    <property type="match status" value="1"/>
</dbReference>
<gene>
    <name evidence="9 11" type="primary">ectA</name>
    <name evidence="11" type="ORF">EBO34_15825</name>
</gene>
<dbReference type="PROSITE" id="PS51186">
    <property type="entry name" value="GNAT"/>
    <property type="match status" value="1"/>
</dbReference>
<evidence type="ECO:0000313" key="12">
    <source>
        <dbReference type="Proteomes" id="UP000278746"/>
    </source>
</evidence>
<dbReference type="InterPro" id="IPR016181">
    <property type="entry name" value="Acyl_CoA_acyltransferase"/>
</dbReference>
<accession>A0A3M7TN62</accession>
<dbReference type="CDD" id="cd04301">
    <property type="entry name" value="NAT_SF"/>
    <property type="match status" value="1"/>
</dbReference>
<evidence type="ECO:0000256" key="3">
    <source>
        <dbReference type="ARBA" id="ARBA00010712"/>
    </source>
</evidence>
<organism evidence="11 12">
    <name type="scientific">Alteribacter keqinensis</name>
    <dbReference type="NCBI Taxonomy" id="2483800"/>
    <lineage>
        <taxon>Bacteria</taxon>
        <taxon>Bacillati</taxon>
        <taxon>Bacillota</taxon>
        <taxon>Bacilli</taxon>
        <taxon>Bacillales</taxon>
        <taxon>Bacillaceae</taxon>
        <taxon>Alteribacter</taxon>
    </lineage>
</organism>
<evidence type="ECO:0000256" key="8">
    <source>
        <dbReference type="ARBA" id="ARBA00048924"/>
    </source>
</evidence>
<comment type="function">
    <text evidence="1 9">Catalyzes the acetylation of L-2,4-diaminobutyrate (DABA) to gamma-N-acetyl-alpha,gamma-diaminobutyric acid (ADABA) with acetyl coenzyme A.</text>
</comment>
<keyword evidence="6 9" id="KW-0808">Transferase</keyword>
<evidence type="ECO:0000256" key="9">
    <source>
        <dbReference type="RuleBase" id="RU365045"/>
    </source>
</evidence>
<dbReference type="AlphaFoldDB" id="A0A3M7TN62"/>
<dbReference type="SUPFAM" id="SSF55729">
    <property type="entry name" value="Acyl-CoA N-acyltransferases (Nat)"/>
    <property type="match status" value="1"/>
</dbReference>
<comment type="similarity">
    <text evidence="3 9">Belongs to the acetyltransferase family. EctA subfamily.</text>
</comment>
<dbReference type="Pfam" id="PF00583">
    <property type="entry name" value="Acetyltransf_1"/>
    <property type="match status" value="1"/>
</dbReference>
<keyword evidence="12" id="KW-1185">Reference proteome</keyword>